<dbReference type="HAMAP" id="MF_01368">
    <property type="entry name" value="Ribosomal_bL17"/>
    <property type="match status" value="1"/>
</dbReference>
<evidence type="ECO:0000313" key="8">
    <source>
        <dbReference type="Proteomes" id="UP000721442"/>
    </source>
</evidence>
<name>A0A940DCE8_9PROT</name>
<sequence>MRHMKAHRTFNRDTNARKALFIGLAKNLIEKEQIKTTLPKAKDLRGVVEKLITRAKVDTVANRRLVASQLGNNSSAAVKKLFTVLGPRYAKRPGGYTRVLKAGFRYGDAAPMAIIELVDRDENAKKVVKPAATAEEKATDKVADKAEKKEKSAKAPAAKVEKEAPAAKKATGAKKAVAVKRRATGK</sequence>
<proteinExistence type="inferred from homology"/>
<accession>A0A940DCE8</accession>
<dbReference type="GO" id="GO:0003735">
    <property type="term" value="F:structural constituent of ribosome"/>
    <property type="evidence" value="ECO:0007669"/>
    <property type="project" value="InterPro"/>
</dbReference>
<dbReference type="Proteomes" id="UP000721442">
    <property type="component" value="Unassembled WGS sequence"/>
</dbReference>
<comment type="similarity">
    <text evidence="1 4 5">Belongs to the bacterial ribosomal protein bL17 family.</text>
</comment>
<dbReference type="InterPro" id="IPR036373">
    <property type="entry name" value="Ribosomal_bL17_sf"/>
</dbReference>
<dbReference type="PROSITE" id="PS01167">
    <property type="entry name" value="RIBOSOMAL_L17"/>
    <property type="match status" value="1"/>
</dbReference>
<gene>
    <name evidence="4 7" type="primary">rplQ</name>
    <name evidence="7" type="ORF">IAC77_00520</name>
</gene>
<protein>
    <recommendedName>
        <fullName evidence="4">Large ribosomal subunit protein bL17</fullName>
    </recommendedName>
</protein>
<dbReference type="Pfam" id="PF01196">
    <property type="entry name" value="Ribosomal_L17"/>
    <property type="match status" value="1"/>
</dbReference>
<comment type="caution">
    <text evidence="7">The sequence shown here is derived from an EMBL/GenBank/DDBJ whole genome shotgun (WGS) entry which is preliminary data.</text>
</comment>
<dbReference type="InterPro" id="IPR047859">
    <property type="entry name" value="Ribosomal_bL17_CS"/>
</dbReference>
<dbReference type="EMBL" id="JADINE010000007">
    <property type="protein sequence ID" value="MBO8406930.1"/>
    <property type="molecule type" value="Genomic_DNA"/>
</dbReference>
<evidence type="ECO:0000256" key="2">
    <source>
        <dbReference type="ARBA" id="ARBA00022980"/>
    </source>
</evidence>
<keyword evidence="2 4" id="KW-0689">Ribosomal protein</keyword>
<organism evidence="7 8">
    <name type="scientific">Candidatus Enterousia excrementavium</name>
    <dbReference type="NCBI Taxonomy" id="2840789"/>
    <lineage>
        <taxon>Bacteria</taxon>
        <taxon>Pseudomonadati</taxon>
        <taxon>Pseudomonadota</taxon>
        <taxon>Alphaproteobacteria</taxon>
        <taxon>Candidatus Enterousia</taxon>
    </lineage>
</organism>
<evidence type="ECO:0000256" key="3">
    <source>
        <dbReference type="ARBA" id="ARBA00023274"/>
    </source>
</evidence>
<feature type="compositionally biased region" description="Basic residues" evidence="6">
    <location>
        <begin position="177"/>
        <end position="186"/>
    </location>
</feature>
<reference evidence="7" key="2">
    <citation type="journal article" date="2021" name="PeerJ">
        <title>Extensive microbial diversity within the chicken gut microbiome revealed by metagenomics and culture.</title>
        <authorList>
            <person name="Gilroy R."/>
            <person name="Ravi A."/>
            <person name="Getino M."/>
            <person name="Pursley I."/>
            <person name="Horton D.L."/>
            <person name="Alikhan N.F."/>
            <person name="Baker D."/>
            <person name="Gharbi K."/>
            <person name="Hall N."/>
            <person name="Watson M."/>
            <person name="Adriaenssens E.M."/>
            <person name="Foster-Nyarko E."/>
            <person name="Jarju S."/>
            <person name="Secka A."/>
            <person name="Antonio M."/>
            <person name="Oren A."/>
            <person name="Chaudhuri R.R."/>
            <person name="La Ragione R."/>
            <person name="Hildebrand F."/>
            <person name="Pallen M.J."/>
        </authorList>
    </citation>
    <scope>NUCLEOTIDE SEQUENCE</scope>
    <source>
        <strain evidence="7">B1-16210</strain>
    </source>
</reference>
<dbReference type="SUPFAM" id="SSF64263">
    <property type="entry name" value="Prokaryotic ribosomal protein L17"/>
    <property type="match status" value="1"/>
</dbReference>
<comment type="subunit">
    <text evidence="4">Part of the 50S ribosomal subunit. Contacts protein L32.</text>
</comment>
<feature type="compositionally biased region" description="Low complexity" evidence="6">
    <location>
        <begin position="167"/>
        <end position="176"/>
    </location>
</feature>
<dbReference type="FunFam" id="3.90.1030.10:FF:000001">
    <property type="entry name" value="50S ribosomal protein L17"/>
    <property type="match status" value="1"/>
</dbReference>
<evidence type="ECO:0000256" key="4">
    <source>
        <dbReference type="HAMAP-Rule" id="MF_01368"/>
    </source>
</evidence>
<feature type="region of interest" description="Disordered" evidence="6">
    <location>
        <begin position="129"/>
        <end position="186"/>
    </location>
</feature>
<evidence type="ECO:0000256" key="6">
    <source>
        <dbReference type="SAM" id="MobiDB-lite"/>
    </source>
</evidence>
<dbReference type="AlphaFoldDB" id="A0A940DCE8"/>
<dbReference type="InterPro" id="IPR000456">
    <property type="entry name" value="Ribosomal_bL17"/>
</dbReference>
<evidence type="ECO:0000256" key="1">
    <source>
        <dbReference type="ARBA" id="ARBA00008777"/>
    </source>
</evidence>
<dbReference type="GO" id="GO:0006412">
    <property type="term" value="P:translation"/>
    <property type="evidence" value="ECO:0007669"/>
    <property type="project" value="UniProtKB-UniRule"/>
</dbReference>
<feature type="compositionally biased region" description="Basic and acidic residues" evidence="6">
    <location>
        <begin position="134"/>
        <end position="166"/>
    </location>
</feature>
<dbReference type="NCBIfam" id="TIGR00059">
    <property type="entry name" value="L17"/>
    <property type="match status" value="1"/>
</dbReference>
<keyword evidence="3 4" id="KW-0687">Ribonucleoprotein</keyword>
<reference evidence="7" key="1">
    <citation type="submission" date="2020-10" db="EMBL/GenBank/DDBJ databases">
        <authorList>
            <person name="Gilroy R."/>
        </authorList>
    </citation>
    <scope>NUCLEOTIDE SEQUENCE</scope>
    <source>
        <strain evidence="7">B1-16210</strain>
    </source>
</reference>
<evidence type="ECO:0000256" key="5">
    <source>
        <dbReference type="RuleBase" id="RU000660"/>
    </source>
</evidence>
<dbReference type="Gene3D" id="3.90.1030.10">
    <property type="entry name" value="Ribosomal protein L17"/>
    <property type="match status" value="1"/>
</dbReference>
<dbReference type="GO" id="GO:0022625">
    <property type="term" value="C:cytosolic large ribosomal subunit"/>
    <property type="evidence" value="ECO:0007669"/>
    <property type="project" value="TreeGrafter"/>
</dbReference>
<evidence type="ECO:0000313" key="7">
    <source>
        <dbReference type="EMBL" id="MBO8406930.1"/>
    </source>
</evidence>
<dbReference type="PANTHER" id="PTHR14413:SF16">
    <property type="entry name" value="LARGE RIBOSOMAL SUBUNIT PROTEIN BL17M"/>
    <property type="match status" value="1"/>
</dbReference>
<dbReference type="PANTHER" id="PTHR14413">
    <property type="entry name" value="RIBOSOMAL PROTEIN L17"/>
    <property type="match status" value="1"/>
</dbReference>